<evidence type="ECO:0000313" key="1">
    <source>
        <dbReference type="EMBL" id="MBM3316682.1"/>
    </source>
</evidence>
<accession>A0A938BQ22</accession>
<name>A0A938BQ22_UNCEI</name>
<reference evidence="1" key="1">
    <citation type="submission" date="2019-03" db="EMBL/GenBank/DDBJ databases">
        <title>Lake Tanganyika Metagenome-Assembled Genomes (MAGs).</title>
        <authorList>
            <person name="Tran P."/>
        </authorList>
    </citation>
    <scope>NUCLEOTIDE SEQUENCE</scope>
    <source>
        <strain evidence="1">M_DeepCast_400m_m2_100</strain>
    </source>
</reference>
<dbReference type="EMBL" id="VGIY01000032">
    <property type="protein sequence ID" value="MBM3316682.1"/>
    <property type="molecule type" value="Genomic_DNA"/>
</dbReference>
<evidence type="ECO:0000313" key="2">
    <source>
        <dbReference type="Proteomes" id="UP000748308"/>
    </source>
</evidence>
<comment type="caution">
    <text evidence="1">The sequence shown here is derived from an EMBL/GenBank/DDBJ whole genome shotgun (WGS) entry which is preliminary data.</text>
</comment>
<protein>
    <submittedName>
        <fullName evidence="1">Uncharacterized protein</fullName>
    </submittedName>
</protein>
<sequence>MKGLLRGDLHLRNFRPALKLDWANFLEHVALDKSEGCVRRLLFTPDDLNAFKAALDDALRRHRGRALTGGA</sequence>
<organism evidence="1 2">
    <name type="scientific">Eiseniibacteriota bacterium</name>
    <dbReference type="NCBI Taxonomy" id="2212470"/>
    <lineage>
        <taxon>Bacteria</taxon>
        <taxon>Candidatus Eiseniibacteriota</taxon>
    </lineage>
</organism>
<proteinExistence type="predicted"/>
<gene>
    <name evidence="1" type="ORF">FJY75_02410</name>
</gene>
<dbReference type="AlphaFoldDB" id="A0A938BQ22"/>
<dbReference type="Proteomes" id="UP000748308">
    <property type="component" value="Unassembled WGS sequence"/>
</dbReference>